<name>A0ABR1CC89_NECAM</name>
<evidence type="ECO:0000313" key="3">
    <source>
        <dbReference type="Proteomes" id="UP001303046"/>
    </source>
</evidence>
<organism evidence="2 3">
    <name type="scientific">Necator americanus</name>
    <name type="common">Human hookworm</name>
    <dbReference type="NCBI Taxonomy" id="51031"/>
    <lineage>
        <taxon>Eukaryota</taxon>
        <taxon>Metazoa</taxon>
        <taxon>Ecdysozoa</taxon>
        <taxon>Nematoda</taxon>
        <taxon>Chromadorea</taxon>
        <taxon>Rhabditida</taxon>
        <taxon>Rhabditina</taxon>
        <taxon>Rhabditomorpha</taxon>
        <taxon>Strongyloidea</taxon>
        <taxon>Ancylostomatidae</taxon>
        <taxon>Bunostominae</taxon>
        <taxon>Necator</taxon>
    </lineage>
</organism>
<accession>A0ABR1CC89</accession>
<dbReference type="Proteomes" id="UP001303046">
    <property type="component" value="Unassembled WGS sequence"/>
</dbReference>
<sequence>MLRKAIVLQSSSPVLYKFQKLAQSQPPSSSVPQPQPQKYRDDSQRMRNKDENASKKLCLLAHDGFQHRKTRQELPMICIRGKGSDQSRAMFMAKTTLAVDLIEFMLRKDDTI</sequence>
<feature type="compositionally biased region" description="Basic and acidic residues" evidence="1">
    <location>
        <begin position="38"/>
        <end position="53"/>
    </location>
</feature>
<reference evidence="2 3" key="1">
    <citation type="submission" date="2023-08" db="EMBL/GenBank/DDBJ databases">
        <title>A Necator americanus chromosomal reference genome.</title>
        <authorList>
            <person name="Ilik V."/>
            <person name="Petrzelkova K.J."/>
            <person name="Pardy F."/>
            <person name="Fuh T."/>
            <person name="Niatou-Singa F.S."/>
            <person name="Gouil Q."/>
            <person name="Baker L."/>
            <person name="Ritchie M.E."/>
            <person name="Jex A.R."/>
            <person name="Gazzola D."/>
            <person name="Li H."/>
            <person name="Toshio Fujiwara R."/>
            <person name="Zhan B."/>
            <person name="Aroian R.V."/>
            <person name="Pafco B."/>
            <person name="Schwarz E.M."/>
        </authorList>
    </citation>
    <scope>NUCLEOTIDE SEQUENCE [LARGE SCALE GENOMIC DNA]</scope>
    <source>
        <strain evidence="2 3">Aroian</strain>
        <tissue evidence="2">Whole animal</tissue>
    </source>
</reference>
<evidence type="ECO:0000256" key="1">
    <source>
        <dbReference type="SAM" id="MobiDB-lite"/>
    </source>
</evidence>
<protein>
    <submittedName>
        <fullName evidence="2">Uncharacterized protein</fullName>
    </submittedName>
</protein>
<keyword evidence="3" id="KW-1185">Reference proteome</keyword>
<dbReference type="EMBL" id="JAVFWL010000002">
    <property type="protein sequence ID" value="KAK6735644.1"/>
    <property type="molecule type" value="Genomic_DNA"/>
</dbReference>
<feature type="compositionally biased region" description="Low complexity" evidence="1">
    <location>
        <begin position="23"/>
        <end position="32"/>
    </location>
</feature>
<comment type="caution">
    <text evidence="2">The sequence shown here is derived from an EMBL/GenBank/DDBJ whole genome shotgun (WGS) entry which is preliminary data.</text>
</comment>
<evidence type="ECO:0000313" key="2">
    <source>
        <dbReference type="EMBL" id="KAK6735644.1"/>
    </source>
</evidence>
<feature type="region of interest" description="Disordered" evidence="1">
    <location>
        <begin position="21"/>
        <end position="53"/>
    </location>
</feature>
<proteinExistence type="predicted"/>
<gene>
    <name evidence="2" type="primary">Necator_chrII.g6499</name>
    <name evidence="2" type="ORF">RB195_018706</name>
</gene>